<accession>A0A2K2HDS4</accession>
<protein>
    <submittedName>
        <fullName evidence="2">SlyX protein</fullName>
    </submittedName>
</protein>
<organism evidence="2 3">
    <name type="scientific">Geothermobacter hydrogeniphilus</name>
    <dbReference type="NCBI Taxonomy" id="1969733"/>
    <lineage>
        <taxon>Bacteria</taxon>
        <taxon>Pseudomonadati</taxon>
        <taxon>Thermodesulfobacteriota</taxon>
        <taxon>Desulfuromonadia</taxon>
        <taxon>Desulfuromonadales</taxon>
        <taxon>Geothermobacteraceae</taxon>
        <taxon>Geothermobacter</taxon>
    </lineage>
</organism>
<proteinExistence type="predicted"/>
<evidence type="ECO:0000313" key="3">
    <source>
        <dbReference type="Proteomes" id="UP000236340"/>
    </source>
</evidence>
<dbReference type="RefSeq" id="WP_103114174.1">
    <property type="nucleotide sequence ID" value="NZ_PPFX01000003.1"/>
</dbReference>
<dbReference type="PANTHER" id="PTHR36508:SF1">
    <property type="entry name" value="PROTEIN SLYX"/>
    <property type="match status" value="1"/>
</dbReference>
<comment type="caution">
    <text evidence="2">The sequence shown here is derived from an EMBL/GenBank/DDBJ whole genome shotgun (WGS) entry which is preliminary data.</text>
</comment>
<dbReference type="Gene3D" id="1.20.5.300">
    <property type="match status" value="1"/>
</dbReference>
<name>A0A2K2HDS4_9BACT</name>
<dbReference type="InterPro" id="IPR007236">
    <property type="entry name" value="SlyX"/>
</dbReference>
<evidence type="ECO:0000313" key="2">
    <source>
        <dbReference type="EMBL" id="PNU21403.1"/>
    </source>
</evidence>
<dbReference type="Pfam" id="PF04102">
    <property type="entry name" value="SlyX"/>
    <property type="match status" value="1"/>
</dbReference>
<dbReference type="Proteomes" id="UP000236340">
    <property type="component" value="Unassembled WGS sequence"/>
</dbReference>
<dbReference type="EMBL" id="PPFX01000003">
    <property type="protein sequence ID" value="PNU21403.1"/>
    <property type="molecule type" value="Genomic_DNA"/>
</dbReference>
<reference evidence="2 3" key="1">
    <citation type="journal article" date="2018" name="Genome Announc.">
        <title>Genome Sequence of Geothermobacter sp. HR-1 Iron Reducer from the Loihi Seamount.</title>
        <authorList>
            <person name="Smith H."/>
            <person name="Abuyen K."/>
            <person name="Tremblay J."/>
            <person name="Savalia P."/>
            <person name="Perez-Rodriguez I."/>
            <person name="Emerson D."/>
            <person name="Tully B."/>
            <person name="Amend J."/>
        </authorList>
    </citation>
    <scope>NUCLEOTIDE SEQUENCE [LARGE SCALE GENOMIC DNA]</scope>
    <source>
        <strain evidence="2 3">HR-1</strain>
    </source>
</reference>
<dbReference type="PANTHER" id="PTHR36508">
    <property type="entry name" value="PROTEIN SLYX"/>
    <property type="match status" value="1"/>
</dbReference>
<gene>
    <name evidence="2" type="ORF">C2E25_02270</name>
</gene>
<feature type="coiled-coil region" evidence="1">
    <location>
        <begin position="1"/>
        <end position="56"/>
    </location>
</feature>
<evidence type="ECO:0000256" key="1">
    <source>
        <dbReference type="SAM" id="Coils"/>
    </source>
</evidence>
<dbReference type="OrthoDB" id="5387746at2"/>
<sequence>MNELEQRLIELEIRSTHQERMIEELNEVVAAEDRRIAELKREVKVLQQALQRLQPELTPSPDE</sequence>
<keyword evidence="1" id="KW-0175">Coiled coil</keyword>
<dbReference type="AlphaFoldDB" id="A0A2K2HDS4"/>